<protein>
    <submittedName>
        <fullName evidence="1">Uncharacterized protein</fullName>
    </submittedName>
</protein>
<organism evidence="1 2">
    <name type="scientific">Hypoxylon rubiginosum</name>
    <dbReference type="NCBI Taxonomy" id="110542"/>
    <lineage>
        <taxon>Eukaryota</taxon>
        <taxon>Fungi</taxon>
        <taxon>Dikarya</taxon>
        <taxon>Ascomycota</taxon>
        <taxon>Pezizomycotina</taxon>
        <taxon>Sordariomycetes</taxon>
        <taxon>Xylariomycetidae</taxon>
        <taxon>Xylariales</taxon>
        <taxon>Hypoxylaceae</taxon>
        <taxon>Hypoxylon</taxon>
    </lineage>
</organism>
<gene>
    <name evidence="1" type="ORF">F4821DRAFT_233988</name>
</gene>
<proteinExistence type="predicted"/>
<dbReference type="EMBL" id="MU394302">
    <property type="protein sequence ID" value="KAI6088212.1"/>
    <property type="molecule type" value="Genomic_DNA"/>
</dbReference>
<evidence type="ECO:0000313" key="1">
    <source>
        <dbReference type="EMBL" id="KAI6088212.1"/>
    </source>
</evidence>
<name>A0ACC0D6N5_9PEZI</name>
<evidence type="ECO:0000313" key="2">
    <source>
        <dbReference type="Proteomes" id="UP001497680"/>
    </source>
</evidence>
<reference evidence="1 2" key="1">
    <citation type="journal article" date="2022" name="New Phytol.">
        <title>Ecological generalism drives hyperdiversity of secondary metabolite gene clusters in xylarialean endophytes.</title>
        <authorList>
            <person name="Franco M.E.E."/>
            <person name="Wisecaver J.H."/>
            <person name="Arnold A.E."/>
            <person name="Ju Y.M."/>
            <person name="Slot J.C."/>
            <person name="Ahrendt S."/>
            <person name="Moore L.P."/>
            <person name="Eastman K.E."/>
            <person name="Scott K."/>
            <person name="Konkel Z."/>
            <person name="Mondo S.J."/>
            <person name="Kuo A."/>
            <person name="Hayes R.D."/>
            <person name="Haridas S."/>
            <person name="Andreopoulos B."/>
            <person name="Riley R."/>
            <person name="LaButti K."/>
            <person name="Pangilinan J."/>
            <person name="Lipzen A."/>
            <person name="Amirebrahimi M."/>
            <person name="Yan J."/>
            <person name="Adam C."/>
            <person name="Keymanesh K."/>
            <person name="Ng V."/>
            <person name="Louie K."/>
            <person name="Northen T."/>
            <person name="Drula E."/>
            <person name="Henrissat B."/>
            <person name="Hsieh H.M."/>
            <person name="Youens-Clark K."/>
            <person name="Lutzoni F."/>
            <person name="Miadlikowska J."/>
            <person name="Eastwood D.C."/>
            <person name="Hamelin R.C."/>
            <person name="Grigoriev I.V."/>
            <person name="U'Ren J.M."/>
        </authorList>
    </citation>
    <scope>NUCLEOTIDE SEQUENCE [LARGE SCALE GENOMIC DNA]</scope>
    <source>
        <strain evidence="1 2">ER1909</strain>
    </source>
</reference>
<sequence>MGPGPKRKLELPSALLQELDSQGTSYAQGGKGRSRKQVSRKEQRKAQRVQKRQSHRPQTRPHQTPASSTRPRQPKRASSPAGDLSEEDELHDGNDGNDDEDDDDDDFGFDSEGDESEQESRKPQPSKSELKKLSKDDKEIADLERKLGLKGKKSLPKSFDEDGLGDLLDGLDDDVETPETVTKSKRKAEADKWLAQKRRKAQASARSAAMDDAISGSDDEDDLDHDMNESDVDGFDSDEGGLEDDDEDAFEGLSDDDQPRSAKPQRENPYVAPTTGVAKYVPPSLRKQSGSSNDVDLQLRRRIQGLINRLTNDSMIGIVKDFVALYGSYPRQTVTSTIVDLVLALVCSPEKRPDTFFTMMAGFIAAMYKAMGIAVCAQFIQQLVEILDQRYKNALTDQSDSGSRHLVSLLAELYNMQVVGCNLIFDYIRLFLGKLSELDTELILRIIQLCGPSLRRDDSHALKDIVNSIKPANLKGMSVRTSFMIDEMKKLQSNKTKAVARSKDLADQRTQLRKRIGTLSGSQDVQPLRIGLRDIQEADEHGKWWLVGASWSGDHGGTSARDGSLNQKGDDDDDEITKLGDDNLGIPDLWQLAREQGFNTEVRQRIFVALHAATDYENAELLVRKLRLNKYQRKEIPEVIVRSSERQAQYNHYYTLVATRFTGDRELSFQFRRCLTTRLRKMGEDIDIGDGDDVDVEDSADYEMRWVFNTAKMYGSLIGGKSLRLADVIKHRNLAVLQEKALMFFEVMLITMLQECSRDGLKDALGSLDATHARGIQYFLKKNVRQTDLLKGKKEKSALKKRYEAANQILNAILAKETLG</sequence>
<accession>A0ACC0D6N5</accession>
<dbReference type="Proteomes" id="UP001497680">
    <property type="component" value="Unassembled WGS sequence"/>
</dbReference>
<comment type="caution">
    <text evidence="1">The sequence shown here is derived from an EMBL/GenBank/DDBJ whole genome shotgun (WGS) entry which is preliminary data.</text>
</comment>
<keyword evidence="2" id="KW-1185">Reference proteome</keyword>